<name>A0A7S3GIB5_9EUKA</name>
<reference evidence="1" key="1">
    <citation type="submission" date="2021-01" db="EMBL/GenBank/DDBJ databases">
        <authorList>
            <person name="Corre E."/>
            <person name="Pelletier E."/>
            <person name="Niang G."/>
            <person name="Scheremetjew M."/>
            <person name="Finn R."/>
            <person name="Kale V."/>
            <person name="Holt S."/>
            <person name="Cochrane G."/>
            <person name="Meng A."/>
            <person name="Brown T."/>
            <person name="Cohen L."/>
        </authorList>
    </citation>
    <scope>NUCLEOTIDE SEQUENCE</scope>
    <source>
        <strain evidence="1">NIES-2562</strain>
    </source>
</reference>
<proteinExistence type="predicted"/>
<sequence>MQLVLSTSSFQHAIYEHIASFNFATLRKSEIEGGGEEEKRNMLKLKTCGEVHGERKHVTVTRWLQNWIDAGVQNRVGSAGTCMQRGEKIGKTNGRVGNPLSTVHSQLPWLSSVDQDHCASIVQ</sequence>
<gene>
    <name evidence="1" type="ORF">PBIL07802_LOCUS29455</name>
</gene>
<dbReference type="EMBL" id="HBIB01044985">
    <property type="protein sequence ID" value="CAE0267112.1"/>
    <property type="molecule type" value="Transcribed_RNA"/>
</dbReference>
<evidence type="ECO:0000313" key="1">
    <source>
        <dbReference type="EMBL" id="CAE0267112.1"/>
    </source>
</evidence>
<protein>
    <submittedName>
        <fullName evidence="1">Uncharacterized protein</fullName>
    </submittedName>
</protein>
<accession>A0A7S3GIB5</accession>
<dbReference type="AlphaFoldDB" id="A0A7S3GIB5"/>
<organism evidence="1">
    <name type="scientific">Palpitomonas bilix</name>
    <dbReference type="NCBI Taxonomy" id="652834"/>
    <lineage>
        <taxon>Eukaryota</taxon>
        <taxon>Eukaryota incertae sedis</taxon>
    </lineage>
</organism>